<dbReference type="EMBL" id="KY684083">
    <property type="protein sequence ID" value="ARF08388.1"/>
    <property type="molecule type" value="Genomic_DNA"/>
</dbReference>
<dbReference type="InterPro" id="IPR036770">
    <property type="entry name" value="Ankyrin_rpt-contain_sf"/>
</dbReference>
<dbReference type="SUPFAM" id="SSF48403">
    <property type="entry name" value="Ankyrin repeat"/>
    <property type="match status" value="1"/>
</dbReference>
<accession>A0A1V0S9R1</accession>
<name>A0A1V0S9R1_9VIRU</name>
<proteinExistence type="predicted"/>
<dbReference type="Gene3D" id="1.25.40.20">
    <property type="entry name" value="Ankyrin repeat-containing domain"/>
    <property type="match status" value="1"/>
</dbReference>
<protein>
    <submittedName>
        <fullName evidence="1">Ankyrin repeat protein</fullName>
    </submittedName>
</protein>
<sequence>MISQIYFNSHKKRLSYIYINGIFGKDLLNHIIFYKQIGANIHCYDNYVLKYASQQGDIDAVKYLILNGGNYATDNYRPIRIAVKYNYVNIIKYYLDIGFNKYLLEEIVHDTLKQLKNWLNCNGYKKIIKLLIKYRCANKLKFQNIQKYILNNASTYQNTKYLTFLLNNGFDLQYLDNIELQELGLVSEEMDYFLLAHGKVNNICNNFDATKIIKTILEKYMYRLEYALHLSEYCICTDENIKKQLHKIKENRLYYYKTLMIPSPYFNVTVVTNN</sequence>
<evidence type="ECO:0000313" key="1">
    <source>
        <dbReference type="EMBL" id="ARF08388.1"/>
    </source>
</evidence>
<gene>
    <name evidence="1" type="ORF">Catovirus_1_438</name>
</gene>
<organism evidence="1">
    <name type="scientific">Catovirus CTV1</name>
    <dbReference type="NCBI Taxonomy" id="1977631"/>
    <lineage>
        <taxon>Viruses</taxon>
        <taxon>Varidnaviria</taxon>
        <taxon>Bamfordvirae</taxon>
        <taxon>Nucleocytoviricota</taxon>
        <taxon>Megaviricetes</taxon>
        <taxon>Imitervirales</taxon>
        <taxon>Mimiviridae</taxon>
        <taxon>Klosneuvirinae</taxon>
        <taxon>Catovirus</taxon>
    </lineage>
</organism>
<reference evidence="1" key="1">
    <citation type="journal article" date="2017" name="Science">
        <title>Giant viruses with an expanded complement of translation system components.</title>
        <authorList>
            <person name="Schulz F."/>
            <person name="Yutin N."/>
            <person name="Ivanova N.N."/>
            <person name="Ortega D.R."/>
            <person name="Lee T.K."/>
            <person name="Vierheilig J."/>
            <person name="Daims H."/>
            <person name="Horn M."/>
            <person name="Wagner M."/>
            <person name="Jensen G.J."/>
            <person name="Kyrpides N.C."/>
            <person name="Koonin E.V."/>
            <person name="Woyke T."/>
        </authorList>
    </citation>
    <scope>NUCLEOTIDE SEQUENCE</scope>
    <source>
        <strain evidence="1">CTV1</strain>
    </source>
</reference>